<sequence length="102" mass="11681">VEGFSRWVFRLLTHPWGARLFHTWSSQRVRFGLLDDRQIEGLSSLLWPSLIFLLPSYGCLLCKSANVTCVSFEEDEKANIALKLLVNSNFCNHGDEEHTSLL</sequence>
<protein>
    <submittedName>
        <fullName evidence="1">Uncharacterized protein</fullName>
    </submittedName>
</protein>
<reference evidence="1 2" key="1">
    <citation type="journal article" date="2007" name="Nature">
        <title>The medaka draft genome and insights into vertebrate genome evolution.</title>
        <authorList>
            <person name="Kasahara M."/>
            <person name="Naruse K."/>
            <person name="Sasaki S."/>
            <person name="Nakatani Y."/>
            <person name="Qu W."/>
            <person name="Ahsan B."/>
            <person name="Yamada T."/>
            <person name="Nagayasu Y."/>
            <person name="Doi K."/>
            <person name="Kasai Y."/>
            <person name="Jindo T."/>
            <person name="Kobayashi D."/>
            <person name="Shimada A."/>
            <person name="Toyoda A."/>
            <person name="Kuroki Y."/>
            <person name="Fujiyama A."/>
            <person name="Sasaki T."/>
            <person name="Shimizu A."/>
            <person name="Asakawa S."/>
            <person name="Shimizu N."/>
            <person name="Hashimoto S."/>
            <person name="Yang J."/>
            <person name="Lee Y."/>
            <person name="Matsushima K."/>
            <person name="Sugano S."/>
            <person name="Sakaizumi M."/>
            <person name="Narita T."/>
            <person name="Ohishi K."/>
            <person name="Haga S."/>
            <person name="Ohta F."/>
            <person name="Nomoto H."/>
            <person name="Nogata K."/>
            <person name="Morishita T."/>
            <person name="Endo T."/>
            <person name="Shin-I T."/>
            <person name="Takeda H."/>
            <person name="Morishita S."/>
            <person name="Kohara Y."/>
        </authorList>
    </citation>
    <scope>NUCLEOTIDE SEQUENCE [LARGE SCALE GENOMIC DNA]</scope>
    <source>
        <strain evidence="1 2">Hd-rR</strain>
    </source>
</reference>
<proteinExistence type="predicted"/>
<evidence type="ECO:0000313" key="2">
    <source>
        <dbReference type="Proteomes" id="UP000001038"/>
    </source>
</evidence>
<keyword evidence="2" id="KW-1185">Reference proteome</keyword>
<name>A0A3B3HA78_ORYLA</name>
<reference evidence="1" key="2">
    <citation type="submission" date="2025-08" db="UniProtKB">
        <authorList>
            <consortium name="Ensembl"/>
        </authorList>
    </citation>
    <scope>IDENTIFICATION</scope>
    <source>
        <strain evidence="1">Hd-rR</strain>
    </source>
</reference>
<dbReference type="Proteomes" id="UP000001038">
    <property type="component" value="Chromosome 16"/>
</dbReference>
<reference evidence="1" key="3">
    <citation type="submission" date="2025-09" db="UniProtKB">
        <authorList>
            <consortium name="Ensembl"/>
        </authorList>
    </citation>
    <scope>IDENTIFICATION</scope>
    <source>
        <strain evidence="1">Hd-rR</strain>
    </source>
</reference>
<dbReference type="AlphaFoldDB" id="A0A3B3HA78"/>
<organism evidence="1 2">
    <name type="scientific">Oryzias latipes</name>
    <name type="common">Japanese rice fish</name>
    <name type="synonym">Japanese killifish</name>
    <dbReference type="NCBI Taxonomy" id="8090"/>
    <lineage>
        <taxon>Eukaryota</taxon>
        <taxon>Metazoa</taxon>
        <taxon>Chordata</taxon>
        <taxon>Craniata</taxon>
        <taxon>Vertebrata</taxon>
        <taxon>Euteleostomi</taxon>
        <taxon>Actinopterygii</taxon>
        <taxon>Neopterygii</taxon>
        <taxon>Teleostei</taxon>
        <taxon>Neoteleostei</taxon>
        <taxon>Acanthomorphata</taxon>
        <taxon>Ovalentaria</taxon>
        <taxon>Atherinomorphae</taxon>
        <taxon>Beloniformes</taxon>
        <taxon>Adrianichthyidae</taxon>
        <taxon>Oryziinae</taxon>
        <taxon>Oryzias</taxon>
    </lineage>
</organism>
<evidence type="ECO:0000313" key="1">
    <source>
        <dbReference type="Ensembl" id="ENSORLP00000028762.1"/>
    </source>
</evidence>
<accession>A0A3B3HA78</accession>
<dbReference type="Ensembl" id="ENSORLT00000031655.1">
    <property type="protein sequence ID" value="ENSORLP00000028762.1"/>
    <property type="gene ID" value="ENSORLG00000030396.1"/>
</dbReference>
<dbReference type="InParanoid" id="A0A3B3HA78"/>